<feature type="compositionally biased region" description="Polar residues" evidence="1">
    <location>
        <begin position="887"/>
        <end position="896"/>
    </location>
</feature>
<dbReference type="EMBL" id="DUZY01000003">
    <property type="protein sequence ID" value="DAD31436.1"/>
    <property type="molecule type" value="Genomic_DNA"/>
</dbReference>
<feature type="compositionally biased region" description="Basic and acidic residues" evidence="1">
    <location>
        <begin position="1380"/>
        <end position="1391"/>
    </location>
</feature>
<feature type="compositionally biased region" description="Polar residues" evidence="1">
    <location>
        <begin position="1174"/>
        <end position="1189"/>
    </location>
</feature>
<feature type="region of interest" description="Disordered" evidence="1">
    <location>
        <begin position="1168"/>
        <end position="1189"/>
    </location>
</feature>
<feature type="compositionally biased region" description="Basic and acidic residues" evidence="1">
    <location>
        <begin position="870"/>
        <end position="886"/>
    </location>
</feature>
<accession>A0A822YKK5</accession>
<dbReference type="PANTHER" id="PTHR31267:SF2">
    <property type="entry name" value="EXPRESSED PROTEIN"/>
    <property type="match status" value="1"/>
</dbReference>
<feature type="region of interest" description="Disordered" evidence="1">
    <location>
        <begin position="44"/>
        <end position="77"/>
    </location>
</feature>
<feature type="region of interest" description="Disordered" evidence="1">
    <location>
        <begin position="612"/>
        <end position="649"/>
    </location>
</feature>
<feature type="compositionally biased region" description="Polar residues" evidence="1">
    <location>
        <begin position="1123"/>
        <end position="1135"/>
    </location>
</feature>
<keyword evidence="3" id="KW-1185">Reference proteome</keyword>
<feature type="compositionally biased region" description="Basic and acidic residues" evidence="1">
    <location>
        <begin position="612"/>
        <end position="622"/>
    </location>
</feature>
<feature type="compositionally biased region" description="Polar residues" evidence="1">
    <location>
        <begin position="47"/>
        <end position="77"/>
    </location>
</feature>
<feature type="region of interest" description="Disordered" evidence="1">
    <location>
        <begin position="1319"/>
        <end position="1427"/>
    </location>
</feature>
<protein>
    <submittedName>
        <fullName evidence="2">Uncharacterized protein</fullName>
    </submittedName>
</protein>
<dbReference type="PANTHER" id="PTHR31267">
    <property type="entry name" value="DENTIN SIALOPHOSPHOPROTEIN-LIKE PROTEIN"/>
    <property type="match status" value="1"/>
</dbReference>
<feature type="compositionally biased region" description="Polar residues" evidence="1">
    <location>
        <begin position="1393"/>
        <end position="1413"/>
    </location>
</feature>
<feature type="compositionally biased region" description="Polar residues" evidence="1">
    <location>
        <begin position="908"/>
        <end position="924"/>
    </location>
</feature>
<feature type="region of interest" description="Disordered" evidence="1">
    <location>
        <begin position="1249"/>
        <end position="1283"/>
    </location>
</feature>
<comment type="caution">
    <text evidence="2">The sequence shown here is derived from an EMBL/GenBank/DDBJ whole genome shotgun (WGS) entry which is preliminary data.</text>
</comment>
<name>A0A822YKK5_NELNU</name>
<sequence length="2001" mass="219030">MPGNEARDKVHNFFEQDNLSQGQQQFQVGGGNWTVLNNNLWAGHQRQIGSPPSSNSKNYNIQQSDPESGNNSQSLHVPLGTNLTQLTLRHDFAKAQSRSQQLSLNGVMHGNQGFHTRQNQEQFQGEDTVSGWHGLASRGVSLLESQESNAPAQSSAITRISERAGTAKAPINFDLLGGQLQLMRGQQPGMPQPQPRQQPGFNDMQLWQQQIMLKQLQELQRQQQLNEARQQNSMNHLSAKQTSADQLPTMVNGTQIHDPSNYLWTNELTGGETKVAPSTSQMFMAGTMNIVQRTGPPLQGFSNGLMFTNEQGQGLRSMGFIPQQLDQSLYGTPIASSRGNFSQYSNLQGISHDSADILTKAGGNQVEKTGVQTSTFSSSFQGDLFTGQGSMQDGIRVSKQGFQGKNLFGNFPIHGSSEGVSGNFQQLHSLPRVAPVQEFQGRQEQAGCSGNLQEKATTQAGPSQGFVALDPTEEKILFSTDDNICDGSFGRVTVGFGSPMEGSNCVNVFPSIQSGSWSALMQSAVAETSSGDTGMQDEWSGLNFQKTELSAGNQPGAFNNSEKQQSWVDNNLQAASSLTSRPFPLFDDANVSPSSRNISVFQQSSIKFPFEQTERMRLDSSRESIQQSPKEGSKWLDRSPHQRSLAEGSQQIQPLMHLENSSGGAWAGHLYSQSESAAHSAGAELNGQTMQDSWSHQQSISSYNIGGHPFNKSNGWNINESLSTSRDTTLKIRENENIAQNYQGNDSKKAMQSERDTSGDIWKADGNPVAISFPNLTGGPEQSKSGACIQQVNQGDSHTNNFTAIPNSTIGKSNREVDQHVLNSHQFDYGKPTINSSPRYKGNETGGNYQQSLNKIPCVSEPLMNNSDRVSGESYEKNRENCHQKEISNNSSQSQHPVAGGSVRENVWLSSSDSHSSAGVNQKLSGPAGRKAPSLRRFQYHPMGNLGINMEPADSMKNVTHSQVLSQQVTRGLKSHEQGYFGQSKFASHIPNNAIDTEKGQLPDFQGNIKRPDDVPSRGILPGYAANASSSFDRSTVFYAPNRNAQTSQNMLELLHKVDQSREHNAMMPLNSSDCSPSAEMPKAEASDKSISHLRSNQSSTSQGFGLRLAPPSQRLPVANHAFSPQNSSQTVNDFNSKHADSEMGEKGQARLAPTTAVQSLPLSHEINQRENWDNQSSVSGQPSNETSHLNMQENFSKAFTSLPYPRNLQNQQMSGASGQAVKDQSVNVSFDRLASHFTQADASHDGMVSDLSARSSGSGAVSRVSPFNLAPPADTSQPLRVSGQQVPFPEALPVSQPSITSNMSQQGSFSTMLHNAWNQRSSGGQSHKVSPNVFQSNPSNSNLETSSWTSQKPGQQDTKRGGYSSSEFGTCSSTSQRFSHVEDQPRKESPWKQITSDKVGLAQQTAPVSQGPESKAKQLSDAKSLASGSLFSHPHQQEVDRGRNGKDPVLVSQADNAPLQNPAALNKDIEAFGRSLKASHMLHQNYSLLHQMQAMKGVETDPSMRVVKRLKGADYGADAQQAASKSGQQLLYGYNPVFRDPVDNELNSAARRNSFSGDTKMLSFSSEARDDQNNNTSSQSASSHDIVTFGRNDSQSHSNNLNIASTKREHSQISPQMAPSWFDQYGTFKNGQMLPMYDAWKTAKTAAQQFFFGKPSESLPTHASTEQVSMVDSSQVGSIWQSTTTTLVASKHLSPQIVLPDASDQSLAVVRPKKRKSVTLELQSWQKEVTQGSHRLQNTSICELDWAQAANRLIEKVEDEAEMIEDGQPMVRPRRRLILTTQLLQQLLRPAPAALLSADVTLNYESVTYYVARLALGDACSLISSSGSDSRSPPDKANTISEKVKNSERIGDQYFSKAVEGFIGRARKLENDLFRLDKRASILDLRVDCQDMERFSVINRFAKFHGRSHADGAETSSSSDAASTAQKTFPQRYVTAHPMPRNLPEGVDYLIDVTINGLEKMVMSFTEFTVYFNPTWSVVILYSKRIIYSSSHMIELVSST</sequence>
<gene>
    <name evidence="2" type="ORF">HUJ06_010287</name>
</gene>
<evidence type="ECO:0000313" key="2">
    <source>
        <dbReference type="EMBL" id="DAD31436.1"/>
    </source>
</evidence>
<feature type="compositionally biased region" description="Basic and acidic residues" evidence="1">
    <location>
        <begin position="1136"/>
        <end position="1149"/>
    </location>
</feature>
<feature type="compositionally biased region" description="Low complexity" evidence="1">
    <location>
        <begin position="1253"/>
        <end position="1266"/>
    </location>
</feature>
<feature type="region of interest" description="Disordered" evidence="1">
    <location>
        <begin position="1067"/>
        <end position="1153"/>
    </location>
</feature>
<feature type="compositionally biased region" description="Basic and acidic residues" evidence="1">
    <location>
        <begin position="631"/>
        <end position="640"/>
    </location>
</feature>
<reference evidence="2 3" key="1">
    <citation type="journal article" date="2020" name="Mol. Biol. Evol.">
        <title>Distinct Expression and Methylation Patterns for Genes with Different Fates following a Single Whole-Genome Duplication in Flowering Plants.</title>
        <authorList>
            <person name="Shi T."/>
            <person name="Rahmani R.S."/>
            <person name="Gugger P.F."/>
            <person name="Wang M."/>
            <person name="Li H."/>
            <person name="Zhang Y."/>
            <person name="Li Z."/>
            <person name="Wang Q."/>
            <person name="Van de Peer Y."/>
            <person name="Marchal K."/>
            <person name="Chen J."/>
        </authorList>
    </citation>
    <scope>NUCLEOTIDE SEQUENCE [LARGE SCALE GENOMIC DNA]</scope>
    <source>
        <tissue evidence="2">Leaf</tissue>
    </source>
</reference>
<proteinExistence type="predicted"/>
<feature type="compositionally biased region" description="Low complexity" evidence="1">
    <location>
        <begin position="1365"/>
        <end position="1376"/>
    </location>
</feature>
<feature type="compositionally biased region" description="Polar residues" evidence="1">
    <location>
        <begin position="1093"/>
        <end position="1104"/>
    </location>
</feature>
<feature type="compositionally biased region" description="Polar residues" evidence="1">
    <location>
        <begin position="1319"/>
        <end position="1357"/>
    </location>
</feature>
<feature type="compositionally biased region" description="Basic and acidic residues" evidence="1">
    <location>
        <begin position="1082"/>
        <end position="1091"/>
    </location>
</feature>
<dbReference type="Proteomes" id="UP000607653">
    <property type="component" value="Unassembled WGS sequence"/>
</dbReference>
<feature type="region of interest" description="Disordered" evidence="1">
    <location>
        <begin position="827"/>
        <end position="935"/>
    </location>
</feature>
<evidence type="ECO:0000313" key="3">
    <source>
        <dbReference type="Proteomes" id="UP000607653"/>
    </source>
</evidence>
<organism evidence="2 3">
    <name type="scientific">Nelumbo nucifera</name>
    <name type="common">Sacred lotus</name>
    <dbReference type="NCBI Taxonomy" id="4432"/>
    <lineage>
        <taxon>Eukaryota</taxon>
        <taxon>Viridiplantae</taxon>
        <taxon>Streptophyta</taxon>
        <taxon>Embryophyta</taxon>
        <taxon>Tracheophyta</taxon>
        <taxon>Spermatophyta</taxon>
        <taxon>Magnoliopsida</taxon>
        <taxon>Proteales</taxon>
        <taxon>Nelumbonaceae</taxon>
        <taxon>Nelumbo</taxon>
    </lineage>
</organism>
<evidence type="ECO:0000256" key="1">
    <source>
        <dbReference type="SAM" id="MobiDB-lite"/>
    </source>
</evidence>